<feature type="domain" description="Amidohydrolase-related" evidence="2">
    <location>
        <begin position="692"/>
        <end position="1018"/>
    </location>
</feature>
<keyword evidence="1" id="KW-0732">Signal</keyword>
<dbReference type="SUPFAM" id="SSF51338">
    <property type="entry name" value="Composite domain of metallo-dependent hydrolases"/>
    <property type="match status" value="1"/>
</dbReference>
<dbReference type="InterPro" id="IPR006680">
    <property type="entry name" value="Amidohydro-rel"/>
</dbReference>
<dbReference type="InterPro" id="IPR011659">
    <property type="entry name" value="WD40"/>
</dbReference>
<dbReference type="SUPFAM" id="SSF82171">
    <property type="entry name" value="DPP6 N-terminal domain-like"/>
    <property type="match status" value="1"/>
</dbReference>
<evidence type="ECO:0000313" key="3">
    <source>
        <dbReference type="EMBL" id="WEK46536.1"/>
    </source>
</evidence>
<dbReference type="Gene3D" id="2.30.40.10">
    <property type="entry name" value="Urease, subunit C, domain 1"/>
    <property type="match status" value="2"/>
</dbReference>
<dbReference type="SUPFAM" id="SSF51556">
    <property type="entry name" value="Metallo-dependent hydrolases"/>
    <property type="match status" value="1"/>
</dbReference>
<dbReference type="EMBL" id="CP119316">
    <property type="protein sequence ID" value="WEK46536.1"/>
    <property type="molecule type" value="Genomic_DNA"/>
</dbReference>
<reference evidence="3" key="1">
    <citation type="submission" date="2023-03" db="EMBL/GenBank/DDBJ databases">
        <title>Andean soil-derived lignocellulolytic bacterial consortium as a source of novel taxa and putative plastic-active enzymes.</title>
        <authorList>
            <person name="Diaz-Garcia L."/>
            <person name="Chuvochina M."/>
            <person name="Feuerriegel G."/>
            <person name="Bunk B."/>
            <person name="Sproer C."/>
            <person name="Streit W.R."/>
            <person name="Rodriguez L.M."/>
            <person name="Overmann J."/>
            <person name="Jimenez D.J."/>
        </authorList>
    </citation>
    <scope>NUCLEOTIDE SEQUENCE</scope>
    <source>
        <strain evidence="3">MAG 26</strain>
    </source>
</reference>
<feature type="chain" id="PRO_5042570459" evidence="1">
    <location>
        <begin position="22"/>
        <end position="1047"/>
    </location>
</feature>
<dbReference type="PANTHER" id="PTHR43135">
    <property type="entry name" value="ALPHA-D-RIBOSE 1-METHYLPHOSPHONATE 5-TRIPHOSPHATE DIPHOSPHATASE"/>
    <property type="match status" value="1"/>
</dbReference>
<protein>
    <submittedName>
        <fullName evidence="3">Amidohydrolase family protein</fullName>
    </submittedName>
</protein>
<evidence type="ECO:0000256" key="1">
    <source>
        <dbReference type="SAM" id="SignalP"/>
    </source>
</evidence>
<dbReference type="Gene3D" id="2.120.10.30">
    <property type="entry name" value="TolB, C-terminal domain"/>
    <property type="match status" value="3"/>
</dbReference>
<accession>A0AAJ5X8I9</accession>
<evidence type="ECO:0000313" key="4">
    <source>
        <dbReference type="Proteomes" id="UP001218362"/>
    </source>
</evidence>
<dbReference type="Pfam" id="PF07676">
    <property type="entry name" value="PD40"/>
    <property type="match status" value="4"/>
</dbReference>
<name>A0AAJ5X8I9_9SPHN</name>
<proteinExistence type="predicted"/>
<dbReference type="SUPFAM" id="SSF69304">
    <property type="entry name" value="Tricorn protease N-terminal domain"/>
    <property type="match status" value="1"/>
</dbReference>
<dbReference type="KEGG" id="acob:P0Y56_16240"/>
<organism evidence="3 4">
    <name type="scientific">Candidatus Andeanibacterium colombiense</name>
    <dbReference type="NCBI Taxonomy" id="3121345"/>
    <lineage>
        <taxon>Bacteria</taxon>
        <taxon>Pseudomonadati</taxon>
        <taxon>Pseudomonadota</taxon>
        <taxon>Alphaproteobacteria</taxon>
        <taxon>Sphingomonadales</taxon>
        <taxon>Sphingomonadaceae</taxon>
        <taxon>Candidatus Andeanibacterium</taxon>
    </lineage>
</organism>
<dbReference type="Proteomes" id="UP001218362">
    <property type="component" value="Chromosome"/>
</dbReference>
<dbReference type="InterPro" id="IPR011059">
    <property type="entry name" value="Metal-dep_hydrolase_composite"/>
</dbReference>
<dbReference type="InterPro" id="IPR011042">
    <property type="entry name" value="6-blade_b-propeller_TolB-like"/>
</dbReference>
<dbReference type="AlphaFoldDB" id="A0AAJ5X8I9"/>
<dbReference type="GO" id="GO:0016810">
    <property type="term" value="F:hydrolase activity, acting on carbon-nitrogen (but not peptide) bonds"/>
    <property type="evidence" value="ECO:0007669"/>
    <property type="project" value="InterPro"/>
</dbReference>
<dbReference type="InterPro" id="IPR032466">
    <property type="entry name" value="Metal_Hydrolase"/>
</dbReference>
<dbReference type="PANTHER" id="PTHR43135:SF3">
    <property type="entry name" value="ALPHA-D-RIBOSE 1-METHYLPHOSPHONATE 5-TRIPHOSPHATE DIPHOSPHATASE"/>
    <property type="match status" value="1"/>
</dbReference>
<gene>
    <name evidence="3" type="ORF">P0Y56_16240</name>
</gene>
<dbReference type="InterPro" id="IPR051781">
    <property type="entry name" value="Metallo-dep_Hydrolase"/>
</dbReference>
<evidence type="ECO:0000259" key="2">
    <source>
        <dbReference type="Pfam" id="PF01979"/>
    </source>
</evidence>
<dbReference type="Pfam" id="PF01979">
    <property type="entry name" value="Amidohydro_1"/>
    <property type="match status" value="1"/>
</dbReference>
<feature type="signal peptide" evidence="1">
    <location>
        <begin position="1"/>
        <end position="21"/>
    </location>
</feature>
<dbReference type="Gene3D" id="3.20.20.140">
    <property type="entry name" value="Metal-dependent hydrolases"/>
    <property type="match status" value="2"/>
</dbReference>
<sequence>MRRAAVTVAAALALWGSQAGAEEGKVLAYDANEATWSQLDLAPDGKTILFDVLGDIYRMPAGGGEATPVLTGDAWERDAVLSPDGQWMAFISDRSGVTNLWIARPDGSEARMLSNDTSLVLYTSPAWSPDGKSVFVSRAVHRVLAFELWRFPLDNAKPALIVAAQPGGNEGWDERVNAMGPAVTPDGKAVYYATKLGHTWTEGDPPTWSIARKDLTTGEVETVVPGGIRPVLSPDGTKLAYAARDGAETGLRLRDLTNGEDRWLIFPIDRDGQEGGYYYDLVPRYEFTRDGRAILFAKDGTFHRIELASRAVSDIPFSAPVHLALKPNTRVTQKIDSGPVVTHLAEGAVLSPDGKRIAFTALGTLYVEPRKGGKAIVLDVADAFRPSWSADGKRVFYVRWNAAEGGQVMAIPAAGGKAAALTERGAYWREAIASRDGKALLALRASQYERMHAIDEIAPAYPTDVVRIPLDGSARTVIGHGPGLKNLQQTADGRVWVQTPAALNEVADGALKPRVAVVAKPTGQYIVGAAPVDDIMVSPDGTRLVARTAYQLHLMPMPAAADKLPTLDLMGAVDGHHRITRVGADRAVWDADGKGFGWTVGPDWRHVTLADALGAADPEAGAEGSSLAVEVPRAMPAGPQLLHGVTALTMDGGTIIANADILIVADRIAGIGPAGSLAVPVGTRTYDLTGKYVIPGLVDVHAHFFNIRRGLQDGTDWEFAVNLAYGVTSSLDPQSFTPDIFAYADRADSGEMVGPRLFSTGPGVFVNSNIDSVETAKAVLTRYRDHYRTRNIKSYMVGDRASRQAITDASRALGMMPTTEGAADYILELTHAVDGFAGNEHAIPITPLHDDVLRLFAASGISYNPTLGVVYGGGPALFNDIITKRPEDDARLRQFTPPFVIAEKLRNRHWMPAELQSYQRFAADALRVRKAGGLVGAGAHGEMQGLGMQWEMQAFVAGGATPLEALEIATIDGAKIIGRPDDIGSLTKGKLADLVVLDADPRSDIRNAARIGMVMRGGLLFDGATLAPVGRAGSAPPRWWLADAPAP</sequence>